<name>A0A447T7B6_CHRVL</name>
<organism evidence="2 3">
    <name type="scientific">Chromobacterium violaceum</name>
    <dbReference type="NCBI Taxonomy" id="536"/>
    <lineage>
        <taxon>Bacteria</taxon>
        <taxon>Pseudomonadati</taxon>
        <taxon>Pseudomonadota</taxon>
        <taxon>Betaproteobacteria</taxon>
        <taxon>Neisseriales</taxon>
        <taxon>Chromobacteriaceae</taxon>
        <taxon>Chromobacterium</taxon>
    </lineage>
</organism>
<proteinExistence type="predicted"/>
<protein>
    <submittedName>
        <fullName evidence="2">Uncharacterized protein</fullName>
    </submittedName>
</protein>
<dbReference type="Proteomes" id="UP000275777">
    <property type="component" value="Chromosome"/>
</dbReference>
<evidence type="ECO:0000313" key="3">
    <source>
        <dbReference type="Proteomes" id="UP000275777"/>
    </source>
</evidence>
<feature type="region of interest" description="Disordered" evidence="1">
    <location>
        <begin position="74"/>
        <end position="108"/>
    </location>
</feature>
<gene>
    <name evidence="2" type="ORF">NCTC9695_01184</name>
</gene>
<evidence type="ECO:0000256" key="1">
    <source>
        <dbReference type="SAM" id="MobiDB-lite"/>
    </source>
</evidence>
<reference evidence="2 3" key="1">
    <citation type="submission" date="2018-12" db="EMBL/GenBank/DDBJ databases">
        <authorList>
            <consortium name="Pathogen Informatics"/>
        </authorList>
    </citation>
    <scope>NUCLEOTIDE SEQUENCE [LARGE SCALE GENOMIC DNA]</scope>
    <source>
        <strain evidence="2 3">NCTC9695</strain>
    </source>
</reference>
<dbReference type="AlphaFoldDB" id="A0A447T7B6"/>
<sequence length="195" mass="21378">MRPSGLRPAQQVLSSFPSPHQSYCLVGIRTVPDFLSGPIPPARAARCGPVQSGGCTSYIVRVFRLASRISPLRPPGPGWRMTKPGAWSRTGSSRPAGETARQEGAARRPGFVCGSSRLRLRQAEFMPRPSGGGCRQRGRLMTKYNIQSTWEVTTREGIGVQQSDVNCQKSAKTRILPKWNKKTGWICIQPVSRSS</sequence>
<evidence type="ECO:0000313" key="2">
    <source>
        <dbReference type="EMBL" id="VEB40781.1"/>
    </source>
</evidence>
<dbReference type="EMBL" id="LR134182">
    <property type="protein sequence ID" value="VEB40781.1"/>
    <property type="molecule type" value="Genomic_DNA"/>
</dbReference>
<accession>A0A447T7B6</accession>